<dbReference type="PROSITE" id="PS50943">
    <property type="entry name" value="HTH_CROC1"/>
    <property type="match status" value="1"/>
</dbReference>
<dbReference type="SMART" id="SM00530">
    <property type="entry name" value="HTH_XRE"/>
    <property type="match status" value="1"/>
</dbReference>
<protein>
    <submittedName>
        <fullName evidence="2">Helix-turn-helix transcriptional regulator</fullName>
    </submittedName>
</protein>
<dbReference type="SUPFAM" id="SSF47413">
    <property type="entry name" value="lambda repressor-like DNA-binding domains"/>
    <property type="match status" value="1"/>
</dbReference>
<dbReference type="RefSeq" id="WP_356957484.1">
    <property type="nucleotide sequence ID" value="NZ_JBEYBD010000009.1"/>
</dbReference>
<accession>A0ABV2WY34</accession>
<organism evidence="2 3">
    <name type="scientific">Nocardia rhamnosiphila</name>
    <dbReference type="NCBI Taxonomy" id="426716"/>
    <lineage>
        <taxon>Bacteria</taxon>
        <taxon>Bacillati</taxon>
        <taxon>Actinomycetota</taxon>
        <taxon>Actinomycetes</taxon>
        <taxon>Mycobacteriales</taxon>
        <taxon>Nocardiaceae</taxon>
        <taxon>Nocardia</taxon>
    </lineage>
</organism>
<dbReference type="InterPro" id="IPR001387">
    <property type="entry name" value="Cro/C1-type_HTH"/>
</dbReference>
<keyword evidence="3" id="KW-1185">Reference proteome</keyword>
<reference evidence="2 3" key="1">
    <citation type="submission" date="2024-06" db="EMBL/GenBank/DDBJ databases">
        <title>The Natural Products Discovery Center: Release of the First 8490 Sequenced Strains for Exploring Actinobacteria Biosynthetic Diversity.</title>
        <authorList>
            <person name="Kalkreuter E."/>
            <person name="Kautsar S.A."/>
            <person name="Yang D."/>
            <person name="Bader C.D."/>
            <person name="Teijaro C.N."/>
            <person name="Fluegel L."/>
            <person name="Davis C.M."/>
            <person name="Simpson J.R."/>
            <person name="Lauterbach L."/>
            <person name="Steele A.D."/>
            <person name="Gui C."/>
            <person name="Meng S."/>
            <person name="Li G."/>
            <person name="Viehrig K."/>
            <person name="Ye F."/>
            <person name="Su P."/>
            <person name="Kiefer A.F."/>
            <person name="Nichols A."/>
            <person name="Cepeda A.J."/>
            <person name="Yan W."/>
            <person name="Fan B."/>
            <person name="Jiang Y."/>
            <person name="Adhikari A."/>
            <person name="Zheng C.-J."/>
            <person name="Schuster L."/>
            <person name="Cowan T.M."/>
            <person name="Smanski M.J."/>
            <person name="Chevrette M.G."/>
            <person name="De Carvalho L.P.S."/>
            <person name="Shen B."/>
        </authorList>
    </citation>
    <scope>NUCLEOTIDE SEQUENCE [LARGE SCALE GENOMIC DNA]</scope>
    <source>
        <strain evidence="2 3">NPDC019708</strain>
    </source>
</reference>
<dbReference type="EMBL" id="JBEYBF010000028">
    <property type="protein sequence ID" value="MEU1955807.1"/>
    <property type="molecule type" value="Genomic_DNA"/>
</dbReference>
<gene>
    <name evidence="2" type="ORF">ABZ510_28610</name>
</gene>
<evidence type="ECO:0000259" key="1">
    <source>
        <dbReference type="PROSITE" id="PS50943"/>
    </source>
</evidence>
<feature type="domain" description="HTH cro/C1-type" evidence="1">
    <location>
        <begin position="16"/>
        <end position="71"/>
    </location>
</feature>
<proteinExistence type="predicted"/>
<dbReference type="CDD" id="cd00093">
    <property type="entry name" value="HTH_XRE"/>
    <property type="match status" value="1"/>
</dbReference>
<evidence type="ECO:0000313" key="2">
    <source>
        <dbReference type="EMBL" id="MEU1955807.1"/>
    </source>
</evidence>
<evidence type="ECO:0000313" key="3">
    <source>
        <dbReference type="Proteomes" id="UP001550628"/>
    </source>
</evidence>
<dbReference type="InterPro" id="IPR043917">
    <property type="entry name" value="DUF5753"/>
</dbReference>
<comment type="caution">
    <text evidence="2">The sequence shown here is derived from an EMBL/GenBank/DDBJ whole genome shotgun (WGS) entry which is preliminary data.</text>
</comment>
<dbReference type="InterPro" id="IPR010982">
    <property type="entry name" value="Lambda_DNA-bd_dom_sf"/>
</dbReference>
<dbReference type="Proteomes" id="UP001550628">
    <property type="component" value="Unassembled WGS sequence"/>
</dbReference>
<dbReference type="Gene3D" id="1.10.260.40">
    <property type="entry name" value="lambda repressor-like DNA-binding domains"/>
    <property type="match status" value="1"/>
</dbReference>
<sequence>MANGSTLPRRALGRQLRKLRERAGLTQSAASRVAEVSPQSYGRIEDGRQTKVTDLGLNALANAYEATDEERRLLLDLAREIREATASGGGWWRAYADALVAGFDHYLALEEAANWVTSWQSTVIPGLLQTRDYRQALTWATNPDWSPGDVDRTLDLAQRRQDLLDRPGFRFEALLSEAVLRYTVGSPTVMSAQVKHLLDQSDTSTVEVRIVPNTETSAVGLMSRSFVLFSFPPLPSSKLQEPPVAFMEGLTGDLYIERDLEVARFSREAGRIRHVALSPSASQDLMLQITKERE</sequence>
<dbReference type="Pfam" id="PF19054">
    <property type="entry name" value="DUF5753"/>
    <property type="match status" value="1"/>
</dbReference>
<name>A0ABV2WY34_9NOCA</name>
<dbReference type="Pfam" id="PF13560">
    <property type="entry name" value="HTH_31"/>
    <property type="match status" value="1"/>
</dbReference>